<dbReference type="PIRSF" id="PIRSF026649">
    <property type="entry name" value="MsbB"/>
    <property type="match status" value="1"/>
</dbReference>
<keyword evidence="3" id="KW-0997">Cell inner membrane</keyword>
<dbReference type="CDD" id="cd07984">
    <property type="entry name" value="LPLAT_LABLAT-like"/>
    <property type="match status" value="1"/>
</dbReference>
<dbReference type="OrthoDB" id="9803456at2"/>
<dbReference type="PANTHER" id="PTHR30606">
    <property type="entry name" value="LIPID A BIOSYNTHESIS LAUROYL ACYLTRANSFERASE"/>
    <property type="match status" value="1"/>
</dbReference>
<dbReference type="AlphaFoldDB" id="Q21TK6"/>
<evidence type="ECO:0000256" key="3">
    <source>
        <dbReference type="ARBA" id="ARBA00022519"/>
    </source>
</evidence>
<protein>
    <submittedName>
        <fullName evidence="7">Lipid A biosynthesis acyltransferase</fullName>
    </submittedName>
</protein>
<proteinExistence type="predicted"/>
<dbReference type="GO" id="GO:0005886">
    <property type="term" value="C:plasma membrane"/>
    <property type="evidence" value="ECO:0007669"/>
    <property type="project" value="UniProtKB-SubCell"/>
</dbReference>
<dbReference type="HOGENOM" id="CLU_049421_1_0_4"/>
<evidence type="ECO:0000256" key="1">
    <source>
        <dbReference type="ARBA" id="ARBA00004533"/>
    </source>
</evidence>
<dbReference type="Pfam" id="PF03279">
    <property type="entry name" value="Lip_A_acyltrans"/>
    <property type="match status" value="1"/>
</dbReference>
<keyword evidence="4 7" id="KW-0808">Transferase</keyword>
<dbReference type="EMBL" id="CP000267">
    <property type="protein sequence ID" value="ABD70897.1"/>
    <property type="molecule type" value="Genomic_DNA"/>
</dbReference>
<keyword evidence="6 7" id="KW-0012">Acyltransferase</keyword>
<evidence type="ECO:0000256" key="4">
    <source>
        <dbReference type="ARBA" id="ARBA00022679"/>
    </source>
</evidence>
<keyword evidence="5" id="KW-0472">Membrane</keyword>
<dbReference type="RefSeq" id="WP_011465460.1">
    <property type="nucleotide sequence ID" value="NC_007908.1"/>
</dbReference>
<dbReference type="GO" id="GO:0016746">
    <property type="term" value="F:acyltransferase activity"/>
    <property type="evidence" value="ECO:0007669"/>
    <property type="project" value="UniProtKB-KW"/>
</dbReference>
<dbReference type="STRING" id="338969.Rfer_3188"/>
<keyword evidence="8" id="KW-1185">Reference proteome</keyword>
<dbReference type="eggNOG" id="COG1560">
    <property type="taxonomic scope" value="Bacteria"/>
</dbReference>
<gene>
    <name evidence="7" type="ordered locus">Rfer_3188</name>
</gene>
<evidence type="ECO:0000313" key="7">
    <source>
        <dbReference type="EMBL" id="ABD70897.1"/>
    </source>
</evidence>
<comment type="subcellular location">
    <subcellularLocation>
        <location evidence="1">Cell inner membrane</location>
    </subcellularLocation>
</comment>
<evidence type="ECO:0000256" key="6">
    <source>
        <dbReference type="ARBA" id="ARBA00023315"/>
    </source>
</evidence>
<evidence type="ECO:0000256" key="5">
    <source>
        <dbReference type="ARBA" id="ARBA00023136"/>
    </source>
</evidence>
<dbReference type="InterPro" id="IPR004960">
    <property type="entry name" value="LipA_acyltrans"/>
</dbReference>
<name>Q21TK6_ALBFT</name>
<dbReference type="GO" id="GO:0009247">
    <property type="term" value="P:glycolipid biosynthetic process"/>
    <property type="evidence" value="ECO:0007669"/>
    <property type="project" value="UniProtKB-ARBA"/>
</dbReference>
<dbReference type="KEGG" id="rfr:Rfer_3188"/>
<dbReference type="Proteomes" id="UP000008332">
    <property type="component" value="Chromosome"/>
</dbReference>
<keyword evidence="2" id="KW-1003">Cell membrane</keyword>
<accession>Q21TK6</accession>
<organism evidence="7 8">
    <name type="scientific">Albidiferax ferrireducens (strain ATCC BAA-621 / DSM 15236 / T118)</name>
    <name type="common">Rhodoferax ferrireducens</name>
    <dbReference type="NCBI Taxonomy" id="338969"/>
    <lineage>
        <taxon>Bacteria</taxon>
        <taxon>Pseudomonadati</taxon>
        <taxon>Pseudomonadota</taxon>
        <taxon>Betaproteobacteria</taxon>
        <taxon>Burkholderiales</taxon>
        <taxon>Comamonadaceae</taxon>
        <taxon>Rhodoferax</taxon>
    </lineage>
</organism>
<evidence type="ECO:0000256" key="2">
    <source>
        <dbReference type="ARBA" id="ARBA00022475"/>
    </source>
</evidence>
<reference evidence="8" key="1">
    <citation type="submission" date="2006-02" db="EMBL/GenBank/DDBJ databases">
        <title>Complete sequence of chromosome of Rhodoferax ferrireducens DSM 15236.</title>
        <authorList>
            <person name="Copeland A."/>
            <person name="Lucas S."/>
            <person name="Lapidus A."/>
            <person name="Barry K."/>
            <person name="Detter J.C."/>
            <person name="Glavina del Rio T."/>
            <person name="Hammon N."/>
            <person name="Israni S."/>
            <person name="Pitluck S."/>
            <person name="Brettin T."/>
            <person name="Bruce D."/>
            <person name="Han C."/>
            <person name="Tapia R."/>
            <person name="Gilna P."/>
            <person name="Kiss H."/>
            <person name="Schmutz J."/>
            <person name="Larimer F."/>
            <person name="Land M."/>
            <person name="Kyrpides N."/>
            <person name="Ivanova N."/>
            <person name="Richardson P."/>
        </authorList>
    </citation>
    <scope>NUCLEOTIDE SEQUENCE [LARGE SCALE GENOMIC DNA]</scope>
    <source>
        <strain evidence="8">ATCC BAA-621 / DSM 15236 / T118</strain>
    </source>
</reference>
<dbReference type="PANTHER" id="PTHR30606:SF9">
    <property type="entry name" value="LIPID A BIOSYNTHESIS LAUROYLTRANSFERASE"/>
    <property type="match status" value="1"/>
</dbReference>
<sequence length="288" mass="32611">MLSRFGILVMHLLGRLPLAWVRALGYGLGWTLYFLALPRRRVAQTNLRLCFPDQTATQIRLLARRTFVHFAQAWLDRGWLWHGTPEVTRRRLTLMGAVSELHGSEPVVIFAPHFVGLDAGWTALTQQLPRQFTTIYTNQANKILDAWILAGRRRFGSARLFGRVDGVKTIVAALRSGDPLYLLPDMNFGVEDSIFVPFYGISAATVPSLARFAKLGRAKVVPVVTRMTHQGYEVEVMPAWPGFPSDDALADTALMNQRLQSYIDSMPDQYFWVHKRFKDRPPGIPAVY</sequence>
<evidence type="ECO:0000313" key="8">
    <source>
        <dbReference type="Proteomes" id="UP000008332"/>
    </source>
</evidence>